<dbReference type="EMBL" id="JARQWQ010000038">
    <property type="protein sequence ID" value="KAK2560021.1"/>
    <property type="molecule type" value="Genomic_DNA"/>
</dbReference>
<protein>
    <submittedName>
        <fullName evidence="2">Uncharacterized protein</fullName>
    </submittedName>
</protein>
<evidence type="ECO:0000313" key="3">
    <source>
        <dbReference type="Proteomes" id="UP001249851"/>
    </source>
</evidence>
<feature type="region of interest" description="Disordered" evidence="1">
    <location>
        <begin position="78"/>
        <end position="98"/>
    </location>
</feature>
<comment type="caution">
    <text evidence="2">The sequence shown here is derived from an EMBL/GenBank/DDBJ whole genome shotgun (WGS) entry which is preliminary data.</text>
</comment>
<organism evidence="2 3">
    <name type="scientific">Acropora cervicornis</name>
    <name type="common">Staghorn coral</name>
    <dbReference type="NCBI Taxonomy" id="6130"/>
    <lineage>
        <taxon>Eukaryota</taxon>
        <taxon>Metazoa</taxon>
        <taxon>Cnidaria</taxon>
        <taxon>Anthozoa</taxon>
        <taxon>Hexacorallia</taxon>
        <taxon>Scleractinia</taxon>
        <taxon>Astrocoeniina</taxon>
        <taxon>Acroporidae</taxon>
        <taxon>Acropora</taxon>
    </lineage>
</organism>
<reference evidence="2" key="1">
    <citation type="journal article" date="2023" name="G3 (Bethesda)">
        <title>Whole genome assembly and annotation of the endangered Caribbean coral Acropora cervicornis.</title>
        <authorList>
            <person name="Selwyn J.D."/>
            <person name="Vollmer S.V."/>
        </authorList>
    </citation>
    <scope>NUCLEOTIDE SEQUENCE</scope>
    <source>
        <strain evidence="2">K2</strain>
    </source>
</reference>
<keyword evidence="3" id="KW-1185">Reference proteome</keyword>
<gene>
    <name evidence="2" type="ORF">P5673_017609</name>
</gene>
<sequence>MFVQAGQAYSGAQTVVIQPGGAIATGPAPFTASGMRPGGTVPFAYPASTMVAPGITQHPGTAQTVSPPYTLTQAGNAAPSTVAIGDDTGNNSQDKVAS</sequence>
<name>A0AAD9QEV2_ACRCE</name>
<evidence type="ECO:0000256" key="1">
    <source>
        <dbReference type="SAM" id="MobiDB-lite"/>
    </source>
</evidence>
<accession>A0AAD9QEV2</accession>
<reference evidence="2" key="2">
    <citation type="journal article" date="2023" name="Science">
        <title>Genomic signatures of disease resistance in endangered staghorn corals.</title>
        <authorList>
            <person name="Vollmer S.V."/>
            <person name="Selwyn J.D."/>
            <person name="Despard B.A."/>
            <person name="Roesel C.L."/>
        </authorList>
    </citation>
    <scope>NUCLEOTIDE SEQUENCE</scope>
    <source>
        <strain evidence="2">K2</strain>
    </source>
</reference>
<feature type="compositionally biased region" description="Polar residues" evidence="1">
    <location>
        <begin position="88"/>
        <end position="98"/>
    </location>
</feature>
<proteinExistence type="predicted"/>
<dbReference type="Proteomes" id="UP001249851">
    <property type="component" value="Unassembled WGS sequence"/>
</dbReference>
<dbReference type="AlphaFoldDB" id="A0AAD9QEV2"/>
<evidence type="ECO:0000313" key="2">
    <source>
        <dbReference type="EMBL" id="KAK2560021.1"/>
    </source>
</evidence>